<name>A0A1Y6F8G8_9SPHN</name>
<keyword evidence="1" id="KW-0732">Signal</keyword>
<dbReference type="OrthoDB" id="7341471at2"/>
<evidence type="ECO:0000313" key="2">
    <source>
        <dbReference type="EMBL" id="SMQ69911.1"/>
    </source>
</evidence>
<feature type="signal peptide" evidence="1">
    <location>
        <begin position="1"/>
        <end position="21"/>
    </location>
</feature>
<feature type="chain" id="PRO_5012441551" evidence="1">
    <location>
        <begin position="22"/>
        <end position="315"/>
    </location>
</feature>
<reference evidence="3" key="1">
    <citation type="submission" date="2017-04" db="EMBL/GenBank/DDBJ databases">
        <authorList>
            <person name="Varghese N."/>
            <person name="Submissions S."/>
        </authorList>
    </citation>
    <scope>NUCLEOTIDE SEQUENCE [LARGE SCALE GENOMIC DNA]</scope>
</reference>
<protein>
    <submittedName>
        <fullName evidence="2">Putative salt-induced outer membrane protein</fullName>
    </submittedName>
</protein>
<dbReference type="Proteomes" id="UP000194420">
    <property type="component" value="Unassembled WGS sequence"/>
</dbReference>
<sequence length="315" mass="33946">MRNVSLAATAALLAMPLAAHAEVPEPVRAMIDAAIESGDKDAVATVIGLAKKTNPDNTAELDAMLADFNAEQEALAVQEAEAKEEEIRSAGLFDNWTGKGELGGFRATGNSSNTGLTAGLALKREGIDWTHKLKGRVDYQRSNGVTTREQFFAAYEPNYTISDRLFAYALAQYERDRFQGFSARYAVSGGLGYQIVENESLQISAKAGPAYRVSEFIDGRSESRIAALFGVDFDWKITDSLTLTHDTNAVAETGGSATVIVDSNNTSINLVTGLNAKISDKLSTRFSYGIDYDSNPPPGAVKTDTLSRVTVIYDF</sequence>
<dbReference type="AlphaFoldDB" id="A0A1Y6F8G8"/>
<evidence type="ECO:0000313" key="3">
    <source>
        <dbReference type="Proteomes" id="UP000194420"/>
    </source>
</evidence>
<dbReference type="EMBL" id="FXWG01000002">
    <property type="protein sequence ID" value="SMQ69911.1"/>
    <property type="molecule type" value="Genomic_DNA"/>
</dbReference>
<keyword evidence="3" id="KW-1185">Reference proteome</keyword>
<dbReference type="RefSeq" id="WP_086437929.1">
    <property type="nucleotide sequence ID" value="NZ_FXWG01000002.1"/>
</dbReference>
<gene>
    <name evidence="2" type="ORF">SAMN06297468_2093</name>
</gene>
<proteinExistence type="predicted"/>
<organism evidence="2 3">
    <name type="scientific">Altererythrobacter xiamenensis</name>
    <dbReference type="NCBI Taxonomy" id="1316679"/>
    <lineage>
        <taxon>Bacteria</taxon>
        <taxon>Pseudomonadati</taxon>
        <taxon>Pseudomonadota</taxon>
        <taxon>Alphaproteobacteria</taxon>
        <taxon>Sphingomonadales</taxon>
        <taxon>Erythrobacteraceae</taxon>
        <taxon>Altererythrobacter</taxon>
    </lineage>
</organism>
<dbReference type="InterPro" id="IPR007433">
    <property type="entry name" value="DUF481"/>
</dbReference>
<evidence type="ECO:0000256" key="1">
    <source>
        <dbReference type="SAM" id="SignalP"/>
    </source>
</evidence>
<dbReference type="Pfam" id="PF04338">
    <property type="entry name" value="DUF481"/>
    <property type="match status" value="1"/>
</dbReference>
<accession>A0A1Y6F8G8</accession>